<protein>
    <submittedName>
        <fullName evidence="2">Uncharacterized protein</fullName>
    </submittedName>
</protein>
<reference evidence="2" key="1">
    <citation type="submission" date="2021-02" db="EMBL/GenBank/DDBJ databases">
        <title>Genome-Resolved Metagenomics of a Microbial Community Performing Photosynthetic Biological Nutrient Removal.</title>
        <authorList>
            <person name="Mcdaniel E.A."/>
        </authorList>
    </citation>
    <scope>NUCLEOTIDE SEQUENCE</scope>
    <source>
        <strain evidence="2">UWPOB_OBS1</strain>
    </source>
</reference>
<name>A0A8J7PJQ0_9BACT</name>
<dbReference type="Proteomes" id="UP000664277">
    <property type="component" value="Unassembled WGS sequence"/>
</dbReference>
<feature type="transmembrane region" description="Helical" evidence="1">
    <location>
        <begin position="170"/>
        <end position="186"/>
    </location>
</feature>
<evidence type="ECO:0000313" key="3">
    <source>
        <dbReference type="Proteomes" id="UP000664277"/>
    </source>
</evidence>
<evidence type="ECO:0000313" key="2">
    <source>
        <dbReference type="EMBL" id="MBN8662622.1"/>
    </source>
</evidence>
<keyword evidence="1" id="KW-1133">Transmembrane helix</keyword>
<feature type="transmembrane region" description="Helical" evidence="1">
    <location>
        <begin position="58"/>
        <end position="81"/>
    </location>
</feature>
<sequence length="194" mass="21525">MSASKLVRAVEESRNTTYSLLQLVCADLIFMLHSMRYFETLAPPDWFKFIDFSALLPGMFKEALVVAIITPIALMAMWIAFSMFREPPKLSFHLLQLAIPFLPAFAILAWGLQLGVVGGDTSHIIGAADFQTAPQWQYAIYQKLITSAFIPPVIALIPAIFAPTFKSQRLPALSILIVGTVMLIALESDHLTQL</sequence>
<keyword evidence="1" id="KW-0812">Transmembrane</keyword>
<dbReference type="AlphaFoldDB" id="A0A8J7PJQ0"/>
<evidence type="ECO:0000256" key="1">
    <source>
        <dbReference type="SAM" id="Phobius"/>
    </source>
</evidence>
<feature type="transmembrane region" description="Helical" evidence="1">
    <location>
        <begin position="93"/>
        <end position="112"/>
    </location>
</feature>
<keyword evidence="1" id="KW-0472">Membrane</keyword>
<dbReference type="EMBL" id="JAFLCK010000045">
    <property type="protein sequence ID" value="MBN8662622.1"/>
    <property type="molecule type" value="Genomic_DNA"/>
</dbReference>
<organism evidence="2 3">
    <name type="scientific">Candidatus Obscuribacter phosphatis</name>
    <dbReference type="NCBI Taxonomy" id="1906157"/>
    <lineage>
        <taxon>Bacteria</taxon>
        <taxon>Bacillati</taxon>
        <taxon>Candidatus Melainabacteria</taxon>
        <taxon>Candidatus Obscuribacterales</taxon>
        <taxon>Candidatus Obscuribacteraceae</taxon>
        <taxon>Candidatus Obscuribacter</taxon>
    </lineage>
</organism>
<comment type="caution">
    <text evidence="2">The sequence shown here is derived from an EMBL/GenBank/DDBJ whole genome shotgun (WGS) entry which is preliminary data.</text>
</comment>
<accession>A0A8J7PJQ0</accession>
<feature type="transmembrane region" description="Helical" evidence="1">
    <location>
        <begin position="144"/>
        <end position="163"/>
    </location>
</feature>
<proteinExistence type="predicted"/>
<gene>
    <name evidence="2" type="ORF">J0M35_19795</name>
</gene>